<dbReference type="RefSeq" id="WP_086485949.1">
    <property type="nucleotide sequence ID" value="NZ_WVTD01000005.1"/>
</dbReference>
<evidence type="ECO:0000313" key="3">
    <source>
        <dbReference type="Proteomes" id="UP000465810"/>
    </source>
</evidence>
<keyword evidence="1" id="KW-1133">Transmembrane helix</keyword>
<keyword evidence="1" id="KW-0812">Transmembrane</keyword>
<dbReference type="Proteomes" id="UP000465810">
    <property type="component" value="Unassembled WGS sequence"/>
</dbReference>
<gene>
    <name evidence="2" type="ORF">GR702_08640</name>
</gene>
<protein>
    <submittedName>
        <fullName evidence="2">Uncharacterized protein</fullName>
    </submittedName>
</protein>
<proteinExistence type="predicted"/>
<evidence type="ECO:0000256" key="1">
    <source>
        <dbReference type="SAM" id="Phobius"/>
    </source>
</evidence>
<name>A0A7X4K6B6_9SPHN</name>
<organism evidence="2 3">
    <name type="scientific">Novosphingobium silvae</name>
    <dbReference type="NCBI Taxonomy" id="2692619"/>
    <lineage>
        <taxon>Bacteria</taxon>
        <taxon>Pseudomonadati</taxon>
        <taxon>Pseudomonadota</taxon>
        <taxon>Alphaproteobacteria</taxon>
        <taxon>Sphingomonadales</taxon>
        <taxon>Sphingomonadaceae</taxon>
        <taxon>Novosphingobium</taxon>
    </lineage>
</organism>
<reference evidence="2 3" key="1">
    <citation type="submission" date="2019-12" db="EMBL/GenBank/DDBJ databases">
        <authorList>
            <person name="Feng G."/>
            <person name="Zhu H."/>
        </authorList>
    </citation>
    <scope>NUCLEOTIDE SEQUENCE [LARGE SCALE GENOMIC DNA]</scope>
    <source>
        <strain evidence="2 3">FGD1</strain>
    </source>
</reference>
<sequence length="78" mass="8426">MNGIFSASPCPSSIRLLVGTHLLLIVQSGLVLWSAPDLGGNQALIWLTLVLGLSAFICAVCGESRTPPVPWRERRRGR</sequence>
<evidence type="ECO:0000313" key="2">
    <source>
        <dbReference type="EMBL" id="MYL97836.1"/>
    </source>
</evidence>
<feature type="transmembrane region" description="Helical" evidence="1">
    <location>
        <begin position="12"/>
        <end position="31"/>
    </location>
</feature>
<dbReference type="AlphaFoldDB" id="A0A7X4K6B6"/>
<accession>A0A7X4K6B6</accession>
<feature type="transmembrane region" description="Helical" evidence="1">
    <location>
        <begin position="43"/>
        <end position="62"/>
    </location>
</feature>
<comment type="caution">
    <text evidence="2">The sequence shown here is derived from an EMBL/GenBank/DDBJ whole genome shotgun (WGS) entry which is preliminary data.</text>
</comment>
<dbReference type="EMBL" id="WVTD01000005">
    <property type="protein sequence ID" value="MYL97836.1"/>
    <property type="molecule type" value="Genomic_DNA"/>
</dbReference>
<keyword evidence="3" id="KW-1185">Reference proteome</keyword>
<keyword evidence="1" id="KW-0472">Membrane</keyword>